<name>A0AAJ2BM57_9PSED</name>
<sequence>MGFNGKDSLLEGAKLFRGANAISLDAKGRAAMPSRYRDELMERCAGQLIVTIDAVDPCLCVYPLPEWEIIESKLRQLPSLREETRRLQRLLIGNAVDLELDGSGRFLVPPRLRDYAKLDRRVMLVGQLNKFQLWDEDAWSAVCDADLQAIKEPGGMPDEMRDLIL</sequence>
<dbReference type="EMBL" id="JAVJAF010000001">
    <property type="protein sequence ID" value="MDR6235520.1"/>
    <property type="molecule type" value="Genomic_DNA"/>
</dbReference>
<dbReference type="PANTHER" id="PTHR34701">
    <property type="entry name" value="TRANSCRIPTIONAL REGULATOR MRAZ"/>
    <property type="match status" value="1"/>
</dbReference>
<reference evidence="9" key="1">
    <citation type="submission" date="2023-08" db="EMBL/GenBank/DDBJ databases">
        <title>Functional and genomic diversity of the sorghum phyllosphere microbiome.</title>
        <authorList>
            <person name="Shade A."/>
        </authorList>
    </citation>
    <scope>NUCLEOTIDE SEQUENCE</scope>
    <source>
        <strain evidence="9">SORGH_AS_0201</strain>
    </source>
</reference>
<dbReference type="InterPro" id="IPR003444">
    <property type="entry name" value="MraZ"/>
</dbReference>
<dbReference type="CDD" id="cd16320">
    <property type="entry name" value="MraZ_N"/>
    <property type="match status" value="1"/>
</dbReference>
<dbReference type="GO" id="GO:0003700">
    <property type="term" value="F:DNA-binding transcription factor activity"/>
    <property type="evidence" value="ECO:0007669"/>
    <property type="project" value="UniProtKB-UniRule"/>
</dbReference>
<evidence type="ECO:0000256" key="1">
    <source>
        <dbReference type="ARBA" id="ARBA00013860"/>
    </source>
</evidence>
<proteinExistence type="inferred from homology"/>
<evidence type="ECO:0000313" key="10">
    <source>
        <dbReference type="Proteomes" id="UP001268036"/>
    </source>
</evidence>
<accession>A0AAJ2BM57</accession>
<keyword evidence="2 7" id="KW-0963">Cytoplasm</keyword>
<dbReference type="InterPro" id="IPR035644">
    <property type="entry name" value="MraZ_C"/>
</dbReference>
<dbReference type="InterPro" id="IPR035642">
    <property type="entry name" value="MraZ_N"/>
</dbReference>
<dbReference type="Pfam" id="PF02381">
    <property type="entry name" value="MraZ"/>
    <property type="match status" value="2"/>
</dbReference>
<keyword evidence="3" id="KW-0677">Repeat</keyword>
<comment type="similarity">
    <text evidence="7">Belongs to the MraZ family.</text>
</comment>
<dbReference type="InterPro" id="IPR007159">
    <property type="entry name" value="SpoVT-AbrB_dom"/>
</dbReference>
<dbReference type="GO" id="GO:2000143">
    <property type="term" value="P:negative regulation of DNA-templated transcription initiation"/>
    <property type="evidence" value="ECO:0007669"/>
    <property type="project" value="TreeGrafter"/>
</dbReference>
<gene>
    <name evidence="7" type="primary">mraZ</name>
    <name evidence="9" type="ORF">QE440_003261</name>
</gene>
<evidence type="ECO:0000256" key="6">
    <source>
        <dbReference type="ARBA" id="ARBA00023163"/>
    </source>
</evidence>
<protein>
    <recommendedName>
        <fullName evidence="1 7">Transcriptional regulator MraZ</fullName>
    </recommendedName>
</protein>
<comment type="subunit">
    <text evidence="7">Forms oligomers.</text>
</comment>
<evidence type="ECO:0000256" key="2">
    <source>
        <dbReference type="ARBA" id="ARBA00022490"/>
    </source>
</evidence>
<dbReference type="NCBIfam" id="TIGR00242">
    <property type="entry name" value="division/cell wall cluster transcriptional repressor MraZ"/>
    <property type="match status" value="1"/>
</dbReference>
<evidence type="ECO:0000313" key="9">
    <source>
        <dbReference type="EMBL" id="MDR6235520.1"/>
    </source>
</evidence>
<feature type="domain" description="SpoVT-AbrB" evidence="8">
    <location>
        <begin position="19"/>
        <end position="66"/>
    </location>
</feature>
<keyword evidence="4 7" id="KW-0805">Transcription regulation</keyword>
<dbReference type="Proteomes" id="UP001268036">
    <property type="component" value="Unassembled WGS sequence"/>
</dbReference>
<dbReference type="InterPro" id="IPR020603">
    <property type="entry name" value="MraZ_dom"/>
</dbReference>
<dbReference type="SUPFAM" id="SSF89447">
    <property type="entry name" value="AbrB/MazE/MraZ-like"/>
    <property type="match status" value="1"/>
</dbReference>
<dbReference type="Gene3D" id="3.40.1550.20">
    <property type="entry name" value="Transcriptional regulator MraZ domain"/>
    <property type="match status" value="1"/>
</dbReference>
<comment type="subcellular location">
    <subcellularLocation>
        <location evidence="7">Cytoplasm</location>
        <location evidence="7">Nucleoid</location>
    </subcellularLocation>
</comment>
<dbReference type="GO" id="GO:0000976">
    <property type="term" value="F:transcription cis-regulatory region binding"/>
    <property type="evidence" value="ECO:0007669"/>
    <property type="project" value="TreeGrafter"/>
</dbReference>
<dbReference type="HAMAP" id="MF_01008">
    <property type="entry name" value="MraZ"/>
    <property type="match status" value="1"/>
</dbReference>
<organism evidence="9 10">
    <name type="scientific">Pseudomonas oryzihabitans</name>
    <dbReference type="NCBI Taxonomy" id="47885"/>
    <lineage>
        <taxon>Bacteria</taxon>
        <taxon>Pseudomonadati</taxon>
        <taxon>Pseudomonadota</taxon>
        <taxon>Gammaproteobacteria</taxon>
        <taxon>Pseudomonadales</taxon>
        <taxon>Pseudomonadaceae</taxon>
        <taxon>Pseudomonas</taxon>
    </lineage>
</organism>
<dbReference type="GO" id="GO:0009295">
    <property type="term" value="C:nucleoid"/>
    <property type="evidence" value="ECO:0007669"/>
    <property type="project" value="UniProtKB-SubCell"/>
</dbReference>
<dbReference type="CDD" id="cd16321">
    <property type="entry name" value="MraZ_C"/>
    <property type="match status" value="1"/>
</dbReference>
<evidence type="ECO:0000256" key="3">
    <source>
        <dbReference type="ARBA" id="ARBA00022737"/>
    </source>
</evidence>
<evidence type="ECO:0000256" key="4">
    <source>
        <dbReference type="ARBA" id="ARBA00023015"/>
    </source>
</evidence>
<evidence type="ECO:0000259" key="8">
    <source>
        <dbReference type="PROSITE" id="PS51740"/>
    </source>
</evidence>
<keyword evidence="5 7" id="KW-0238">DNA-binding</keyword>
<evidence type="ECO:0000256" key="5">
    <source>
        <dbReference type="ARBA" id="ARBA00023125"/>
    </source>
</evidence>
<dbReference type="PANTHER" id="PTHR34701:SF1">
    <property type="entry name" value="TRANSCRIPTIONAL REGULATOR MRAZ"/>
    <property type="match status" value="1"/>
</dbReference>
<keyword evidence="6 7" id="KW-0804">Transcription</keyword>
<dbReference type="InterPro" id="IPR037914">
    <property type="entry name" value="SpoVT-AbrB_sf"/>
</dbReference>
<dbReference type="GO" id="GO:0005737">
    <property type="term" value="C:cytoplasm"/>
    <property type="evidence" value="ECO:0007669"/>
    <property type="project" value="UniProtKB-UniRule"/>
</dbReference>
<dbReference type="InterPro" id="IPR038619">
    <property type="entry name" value="MraZ_sf"/>
</dbReference>
<comment type="caution">
    <text evidence="9">The sequence shown here is derived from an EMBL/GenBank/DDBJ whole genome shotgun (WGS) entry which is preliminary data.</text>
</comment>
<evidence type="ECO:0000256" key="7">
    <source>
        <dbReference type="HAMAP-Rule" id="MF_01008"/>
    </source>
</evidence>
<feature type="domain" description="SpoVT-AbrB" evidence="8">
    <location>
        <begin position="95"/>
        <end position="138"/>
    </location>
</feature>
<dbReference type="PROSITE" id="PS51740">
    <property type="entry name" value="SPOVT_ABRB"/>
    <property type="match status" value="2"/>
</dbReference>
<dbReference type="AlphaFoldDB" id="A0AAJ2BM57"/>